<dbReference type="Proteomes" id="UP000518288">
    <property type="component" value="Unassembled WGS sequence"/>
</dbReference>
<keyword evidence="3" id="KW-1185">Reference proteome</keyword>
<sequence>MAVSTRHRWLNRLLAGTLCVVTACVVQQAAVLMAADWTSSVTRHDVSKWAAGKMTHTPEQWEQARQSLQDAIALTPRDATLHDALAQLHGIRGRELWTTGAADSPEVAAYREALVHQEASIRLRPTHAMAWANLALMQYAVNETTEVLFKSWREAARLGPREGEVTETLVYIASQVWPFAPDDIREWVEARKPGLSAKLDESTARP</sequence>
<protein>
    <submittedName>
        <fullName evidence="2">Tetratricopeptide (TPR) repeat protein</fullName>
    </submittedName>
</protein>
<dbReference type="AlphaFoldDB" id="A0A7Y9R1R8"/>
<keyword evidence="1" id="KW-0732">Signal</keyword>
<evidence type="ECO:0000256" key="1">
    <source>
        <dbReference type="SAM" id="SignalP"/>
    </source>
</evidence>
<gene>
    <name evidence="2" type="ORF">BDD16_002909</name>
</gene>
<proteinExistence type="predicted"/>
<feature type="chain" id="PRO_5031174112" evidence="1">
    <location>
        <begin position="30"/>
        <end position="206"/>
    </location>
</feature>
<accession>A0A7Y9R1R8</accession>
<reference evidence="2 3" key="1">
    <citation type="submission" date="2020-07" db="EMBL/GenBank/DDBJ databases">
        <title>Genomic Encyclopedia of Archaeal and Bacterial Type Strains, Phase II (KMG-II): from individual species to whole genera.</title>
        <authorList>
            <person name="Goeker M."/>
        </authorList>
    </citation>
    <scope>NUCLEOTIDE SEQUENCE [LARGE SCALE GENOMIC DNA]</scope>
    <source>
        <strain evidence="2 3">DSM 21226</strain>
    </source>
</reference>
<dbReference type="InterPro" id="IPR011990">
    <property type="entry name" value="TPR-like_helical_dom_sf"/>
</dbReference>
<evidence type="ECO:0000313" key="3">
    <source>
        <dbReference type="Proteomes" id="UP000518288"/>
    </source>
</evidence>
<name>A0A7Y9R1R8_9BURK</name>
<comment type="caution">
    <text evidence="2">The sequence shown here is derived from an EMBL/GenBank/DDBJ whole genome shotgun (WGS) entry which is preliminary data.</text>
</comment>
<dbReference type="SUPFAM" id="SSF48452">
    <property type="entry name" value="TPR-like"/>
    <property type="match status" value="1"/>
</dbReference>
<organism evidence="2 3">
    <name type="scientific">Sphaerotilus montanus</name>
    <dbReference type="NCBI Taxonomy" id="522889"/>
    <lineage>
        <taxon>Bacteria</taxon>
        <taxon>Pseudomonadati</taxon>
        <taxon>Pseudomonadota</taxon>
        <taxon>Betaproteobacteria</taxon>
        <taxon>Burkholderiales</taxon>
        <taxon>Sphaerotilaceae</taxon>
        <taxon>Sphaerotilus</taxon>
    </lineage>
</organism>
<evidence type="ECO:0000313" key="2">
    <source>
        <dbReference type="EMBL" id="NYG33923.1"/>
    </source>
</evidence>
<dbReference type="PROSITE" id="PS51257">
    <property type="entry name" value="PROKAR_LIPOPROTEIN"/>
    <property type="match status" value="1"/>
</dbReference>
<dbReference type="Gene3D" id="1.25.40.10">
    <property type="entry name" value="Tetratricopeptide repeat domain"/>
    <property type="match status" value="1"/>
</dbReference>
<feature type="signal peptide" evidence="1">
    <location>
        <begin position="1"/>
        <end position="29"/>
    </location>
</feature>
<dbReference type="RefSeq" id="WP_179634624.1">
    <property type="nucleotide sequence ID" value="NZ_JACCFH010000001.1"/>
</dbReference>
<dbReference type="EMBL" id="JACCFH010000001">
    <property type="protein sequence ID" value="NYG33923.1"/>
    <property type="molecule type" value="Genomic_DNA"/>
</dbReference>